<evidence type="ECO:0008006" key="3">
    <source>
        <dbReference type="Google" id="ProtNLM"/>
    </source>
</evidence>
<reference evidence="1 2" key="1">
    <citation type="journal article" date="2012" name="J. Bacteriol.">
        <title>Draft Genome Sequence of an Ammonia-Oxidizing Archaeon, "Candidatus Nitrosopumilus sediminis" AR2, from Svalbard in the Arctic Circle.</title>
        <authorList>
            <person name="Park S.J."/>
            <person name="Kim J.G."/>
            <person name="Jung M.Y."/>
            <person name="Kim S.J."/>
            <person name="Cha I.T."/>
            <person name="Ghai R."/>
            <person name="Martin-Cuadrado A.B."/>
            <person name="Rodriguez-Valera F."/>
            <person name="Rhee S.K."/>
        </authorList>
    </citation>
    <scope>NUCLEOTIDE SEQUENCE [LARGE SCALE GENOMIC DNA]</scope>
    <source>
        <strain evidence="1 2">AR2</strain>
    </source>
</reference>
<dbReference type="AlphaFoldDB" id="K0BCT8"/>
<keyword evidence="2" id="KW-1185">Reference proteome</keyword>
<dbReference type="eggNOG" id="arCOG08684">
    <property type="taxonomic scope" value="Archaea"/>
</dbReference>
<gene>
    <name evidence="1" type="ORF">NSED_07425</name>
</gene>
<dbReference type="KEGG" id="nir:NSED_07425"/>
<dbReference type="PATRIC" id="fig|1229909.8.peg.1632"/>
<accession>K0BCT8</accession>
<dbReference type="EMBL" id="CP003843">
    <property type="protein sequence ID" value="AFS83279.1"/>
    <property type="molecule type" value="Genomic_DNA"/>
</dbReference>
<proteinExistence type="predicted"/>
<dbReference type="InterPro" id="IPR046600">
    <property type="entry name" value="DUF6659"/>
</dbReference>
<dbReference type="Proteomes" id="UP000006100">
    <property type="component" value="Chromosome"/>
</dbReference>
<evidence type="ECO:0000313" key="2">
    <source>
        <dbReference type="Proteomes" id="UP000006100"/>
    </source>
</evidence>
<protein>
    <recommendedName>
        <fullName evidence="3">Roadblock/LAMTOR2 domain-containing protein</fullName>
    </recommendedName>
</protein>
<organism evidence="1 2">
    <name type="scientific">Candidatus Nitrosopumilus sediminis</name>
    <dbReference type="NCBI Taxonomy" id="1229909"/>
    <lineage>
        <taxon>Archaea</taxon>
        <taxon>Nitrososphaerota</taxon>
        <taxon>Nitrososphaeria</taxon>
        <taxon>Nitrosopumilales</taxon>
        <taxon>Nitrosopumilaceae</taxon>
        <taxon>Nitrosopumilus</taxon>
    </lineage>
</organism>
<dbReference type="Pfam" id="PF20364">
    <property type="entry name" value="DUF6659"/>
    <property type="match status" value="1"/>
</dbReference>
<name>K0BCT8_9ARCH</name>
<dbReference type="HOGENOM" id="CLU_128582_0_0_2"/>
<evidence type="ECO:0000313" key="1">
    <source>
        <dbReference type="EMBL" id="AFS83279.1"/>
    </source>
</evidence>
<sequence>MFKVENKSVKTMSSITAENIKKLDIACKELSNEDKIRHVGVINNLGKLIAGGFKAGTSPLIDTDKIAMTYMQMQLDFKMRQELDEVLGPIDYIASRRTKQLIISVPIGDNLVLISAEPDADDKKIIKKAEELFDDISISEVNLKNKKLFCKY</sequence>